<dbReference type="OrthoDB" id="434092at2759"/>
<protein>
    <recommendedName>
        <fullName evidence="10">Elongation of very long chain fatty acids protein</fullName>
        <ecNumber evidence="10">2.3.1.199</ecNumber>
    </recommendedName>
    <alternativeName>
        <fullName evidence="10">Very-long-chain 3-oxoacyl-CoA synthase</fullName>
    </alternativeName>
</protein>
<name>A0A7R8H8Q0_LEPSM</name>
<dbReference type="InterPro" id="IPR002076">
    <property type="entry name" value="ELO_fam"/>
</dbReference>
<dbReference type="GO" id="GO:0019367">
    <property type="term" value="P:fatty acid elongation, saturated fatty acid"/>
    <property type="evidence" value="ECO:0007669"/>
    <property type="project" value="TreeGrafter"/>
</dbReference>
<keyword evidence="4 10" id="KW-0812">Transmembrane</keyword>
<comment type="caution">
    <text evidence="10">Lacks conserved residue(s) required for the propagation of feature annotation.</text>
</comment>
<dbReference type="Proteomes" id="UP000675881">
    <property type="component" value="Chromosome 5"/>
</dbReference>
<evidence type="ECO:0000256" key="5">
    <source>
        <dbReference type="ARBA" id="ARBA00022832"/>
    </source>
</evidence>
<evidence type="ECO:0000313" key="12">
    <source>
        <dbReference type="Proteomes" id="UP000675881"/>
    </source>
</evidence>
<feature type="transmembrane region" description="Helical" evidence="10">
    <location>
        <begin position="27"/>
        <end position="49"/>
    </location>
</feature>
<evidence type="ECO:0000313" key="11">
    <source>
        <dbReference type="EMBL" id="CAF2934763.1"/>
    </source>
</evidence>
<evidence type="ECO:0000256" key="7">
    <source>
        <dbReference type="ARBA" id="ARBA00023098"/>
    </source>
</evidence>
<keyword evidence="6 10" id="KW-1133">Transmembrane helix</keyword>
<evidence type="ECO:0000256" key="4">
    <source>
        <dbReference type="ARBA" id="ARBA00022692"/>
    </source>
</evidence>
<keyword evidence="11" id="KW-0012">Acyltransferase</keyword>
<accession>A0A7R8H8Q0</accession>
<evidence type="ECO:0000256" key="1">
    <source>
        <dbReference type="ARBA" id="ARBA00004141"/>
    </source>
</evidence>
<dbReference type="Pfam" id="PF01151">
    <property type="entry name" value="ELO"/>
    <property type="match status" value="1"/>
</dbReference>
<dbReference type="PANTHER" id="PTHR11157">
    <property type="entry name" value="FATTY ACID ACYL TRANSFERASE-RELATED"/>
    <property type="match status" value="1"/>
</dbReference>
<keyword evidence="7 10" id="KW-0443">Lipid metabolism</keyword>
<comment type="catalytic activity">
    <reaction evidence="10">
        <text>a very-long-chain acyl-CoA + malonyl-CoA + H(+) = a very-long-chain 3-oxoacyl-CoA + CO2 + CoA</text>
        <dbReference type="Rhea" id="RHEA:32727"/>
        <dbReference type="ChEBI" id="CHEBI:15378"/>
        <dbReference type="ChEBI" id="CHEBI:16526"/>
        <dbReference type="ChEBI" id="CHEBI:57287"/>
        <dbReference type="ChEBI" id="CHEBI:57384"/>
        <dbReference type="ChEBI" id="CHEBI:90725"/>
        <dbReference type="ChEBI" id="CHEBI:90736"/>
        <dbReference type="EC" id="2.3.1.199"/>
    </reaction>
</comment>
<evidence type="ECO:0000256" key="10">
    <source>
        <dbReference type="RuleBase" id="RU361115"/>
    </source>
</evidence>
<evidence type="ECO:0000256" key="6">
    <source>
        <dbReference type="ARBA" id="ARBA00022989"/>
    </source>
</evidence>
<dbReference type="GO" id="GO:0034625">
    <property type="term" value="P:fatty acid elongation, monounsaturated fatty acid"/>
    <property type="evidence" value="ECO:0007669"/>
    <property type="project" value="TreeGrafter"/>
</dbReference>
<reference evidence="11" key="1">
    <citation type="submission" date="2021-02" db="EMBL/GenBank/DDBJ databases">
        <authorList>
            <person name="Bekaert M."/>
        </authorList>
    </citation>
    <scope>NUCLEOTIDE SEQUENCE</scope>
    <source>
        <strain evidence="11">IoA-00</strain>
    </source>
</reference>
<keyword evidence="2 10" id="KW-0444">Lipid biosynthesis</keyword>
<proteinExistence type="inferred from homology"/>
<dbReference type="EC" id="2.3.1.199" evidence="10"/>
<feature type="transmembrane region" description="Helical" evidence="10">
    <location>
        <begin position="61"/>
        <end position="84"/>
    </location>
</feature>
<keyword evidence="5 10" id="KW-0276">Fatty acid metabolism</keyword>
<feature type="transmembrane region" description="Helical" evidence="10">
    <location>
        <begin position="104"/>
        <end position="130"/>
    </location>
</feature>
<comment type="subcellular location">
    <subcellularLocation>
        <location evidence="1">Membrane</location>
        <topology evidence="1">Multi-pass membrane protein</topology>
    </subcellularLocation>
</comment>
<sequence length="165" mass="19859">MDINNYDDWLWEIRDKRVDGWPLMESVWPTLIICMTYMITSKFLGPLYMRNRASYKLYGAIRLYNVIQVIASIYMFVNLMRYGWWNHYNWACQNVELSTNPDSLAMKMAVLCWWCYLSHSSCHYASLWLVSSSIPSRRSRNLWRSYKCICSYSHVQLLLSIKFWT</sequence>
<organism evidence="11 12">
    <name type="scientific">Lepeophtheirus salmonis</name>
    <name type="common">Salmon louse</name>
    <name type="synonym">Caligus salmonis</name>
    <dbReference type="NCBI Taxonomy" id="72036"/>
    <lineage>
        <taxon>Eukaryota</taxon>
        <taxon>Metazoa</taxon>
        <taxon>Ecdysozoa</taxon>
        <taxon>Arthropoda</taxon>
        <taxon>Crustacea</taxon>
        <taxon>Multicrustacea</taxon>
        <taxon>Hexanauplia</taxon>
        <taxon>Copepoda</taxon>
        <taxon>Siphonostomatoida</taxon>
        <taxon>Caligidae</taxon>
        <taxon>Lepeophtheirus</taxon>
    </lineage>
</organism>
<evidence type="ECO:0000256" key="8">
    <source>
        <dbReference type="ARBA" id="ARBA00023136"/>
    </source>
</evidence>
<dbReference type="GO" id="GO:0034626">
    <property type="term" value="P:fatty acid elongation, polyunsaturated fatty acid"/>
    <property type="evidence" value="ECO:0007669"/>
    <property type="project" value="TreeGrafter"/>
</dbReference>
<keyword evidence="12" id="KW-1185">Reference proteome</keyword>
<evidence type="ECO:0000256" key="2">
    <source>
        <dbReference type="ARBA" id="ARBA00022516"/>
    </source>
</evidence>
<dbReference type="EMBL" id="HG994584">
    <property type="protein sequence ID" value="CAF2934763.1"/>
    <property type="molecule type" value="Genomic_DNA"/>
</dbReference>
<dbReference type="GO" id="GO:0030148">
    <property type="term" value="P:sphingolipid biosynthetic process"/>
    <property type="evidence" value="ECO:0007669"/>
    <property type="project" value="TreeGrafter"/>
</dbReference>
<keyword evidence="3 10" id="KW-0808">Transferase</keyword>
<evidence type="ECO:0000256" key="3">
    <source>
        <dbReference type="ARBA" id="ARBA00022679"/>
    </source>
</evidence>
<dbReference type="AlphaFoldDB" id="A0A7R8H8Q0"/>
<keyword evidence="9 10" id="KW-0275">Fatty acid biosynthesis</keyword>
<dbReference type="GO" id="GO:0005789">
    <property type="term" value="C:endoplasmic reticulum membrane"/>
    <property type="evidence" value="ECO:0007669"/>
    <property type="project" value="TreeGrafter"/>
</dbReference>
<comment type="similarity">
    <text evidence="10">Belongs to the ELO family.</text>
</comment>
<dbReference type="GO" id="GO:0009922">
    <property type="term" value="F:fatty acid elongase activity"/>
    <property type="evidence" value="ECO:0007669"/>
    <property type="project" value="UniProtKB-EC"/>
</dbReference>
<dbReference type="GO" id="GO:0042761">
    <property type="term" value="P:very long-chain fatty acid biosynthetic process"/>
    <property type="evidence" value="ECO:0007669"/>
    <property type="project" value="TreeGrafter"/>
</dbReference>
<keyword evidence="8 10" id="KW-0472">Membrane</keyword>
<evidence type="ECO:0000256" key="9">
    <source>
        <dbReference type="ARBA" id="ARBA00023160"/>
    </source>
</evidence>
<gene>
    <name evidence="11" type="ORF">LSAA_10754</name>
</gene>
<dbReference type="PANTHER" id="PTHR11157:SF69">
    <property type="entry name" value="ELONGATION OF VERY LONG CHAIN FATTY ACIDS PROTEIN 7"/>
    <property type="match status" value="1"/>
</dbReference>